<evidence type="ECO:0000259" key="11">
    <source>
        <dbReference type="PROSITE" id="PS51198"/>
    </source>
</evidence>
<dbReference type="Pfam" id="PF13361">
    <property type="entry name" value="UvrD_C"/>
    <property type="match status" value="1"/>
</dbReference>
<evidence type="ECO:0000256" key="4">
    <source>
        <dbReference type="ARBA" id="ARBA00022806"/>
    </source>
</evidence>
<dbReference type="InterPro" id="IPR000212">
    <property type="entry name" value="DNA_helicase_UvrD/REP"/>
</dbReference>
<reference evidence="13 14" key="1">
    <citation type="submission" date="2018-02" db="EMBL/GenBank/DDBJ databases">
        <title>Acetobacter orientalis genome.</title>
        <authorList>
            <person name="Nakashima N."/>
            <person name="Tamura T."/>
        </authorList>
    </citation>
    <scope>NUCLEOTIDE SEQUENCE [LARGE SCALE GENOMIC DNA]</scope>
    <source>
        <strain evidence="13 14">FAN1</strain>
        <plasmid evidence="14">paof1 fan1 dna</plasmid>
    </source>
</reference>
<keyword evidence="6" id="KW-0413">Isomerase</keyword>
<dbReference type="AlphaFoldDB" id="A0A2Z5ZMV6"/>
<feature type="binding site" evidence="10">
    <location>
        <begin position="32"/>
        <end position="39"/>
    </location>
    <ligand>
        <name>ATP</name>
        <dbReference type="ChEBI" id="CHEBI:30616"/>
    </ligand>
</feature>
<evidence type="ECO:0000256" key="5">
    <source>
        <dbReference type="ARBA" id="ARBA00022840"/>
    </source>
</evidence>
<keyword evidence="2 10" id="KW-0547">Nucleotide-binding</keyword>
<dbReference type="PANTHER" id="PTHR11070">
    <property type="entry name" value="UVRD / RECB / PCRA DNA HELICASE FAMILY MEMBER"/>
    <property type="match status" value="1"/>
</dbReference>
<dbReference type="Gene3D" id="1.10.10.160">
    <property type="match status" value="1"/>
</dbReference>
<dbReference type="InterPro" id="IPR014017">
    <property type="entry name" value="DNA_helicase_UvrD-like_C"/>
</dbReference>
<keyword evidence="3 10" id="KW-0378">Hydrolase</keyword>
<evidence type="ECO:0000313" key="14">
    <source>
        <dbReference type="Proteomes" id="UP000270034"/>
    </source>
</evidence>
<dbReference type="KEGG" id="aot:AcetOri_orf00056p"/>
<evidence type="ECO:0000256" key="9">
    <source>
        <dbReference type="ARBA" id="ARBA00048988"/>
    </source>
</evidence>
<dbReference type="PROSITE" id="PS51198">
    <property type="entry name" value="UVRD_HELICASE_ATP_BIND"/>
    <property type="match status" value="1"/>
</dbReference>
<keyword evidence="4 10" id="KW-0347">Helicase</keyword>
<evidence type="ECO:0000256" key="7">
    <source>
        <dbReference type="ARBA" id="ARBA00034617"/>
    </source>
</evidence>
<dbReference type="Gene3D" id="3.40.50.300">
    <property type="entry name" value="P-loop containing nucleotide triphosphate hydrolases"/>
    <property type="match status" value="2"/>
</dbReference>
<evidence type="ECO:0000259" key="12">
    <source>
        <dbReference type="PROSITE" id="PS51217"/>
    </source>
</evidence>
<geneLocation type="plasmid" evidence="14">
    <name>paof1 fan1 dna</name>
</geneLocation>
<keyword evidence="5 10" id="KW-0067">ATP-binding</keyword>
<dbReference type="InterPro" id="IPR013986">
    <property type="entry name" value="DExx_box_DNA_helicase_dom_sf"/>
</dbReference>
<evidence type="ECO:0000256" key="10">
    <source>
        <dbReference type="PROSITE-ProRule" id="PRU00560"/>
    </source>
</evidence>
<name>A0A2Z5ZMV6_9PROT</name>
<dbReference type="CDD" id="cd17932">
    <property type="entry name" value="DEXQc_UvrD"/>
    <property type="match status" value="1"/>
</dbReference>
<dbReference type="InterPro" id="IPR014016">
    <property type="entry name" value="UvrD-like_ATP-bd"/>
</dbReference>
<evidence type="ECO:0000256" key="8">
    <source>
        <dbReference type="ARBA" id="ARBA00034808"/>
    </source>
</evidence>
<dbReference type="GO" id="GO:0016887">
    <property type="term" value="F:ATP hydrolysis activity"/>
    <property type="evidence" value="ECO:0007669"/>
    <property type="project" value="RHEA"/>
</dbReference>
<dbReference type="Proteomes" id="UP000270034">
    <property type="component" value="Plasmid pAOF1"/>
</dbReference>
<evidence type="ECO:0000256" key="6">
    <source>
        <dbReference type="ARBA" id="ARBA00023235"/>
    </source>
</evidence>
<dbReference type="Gene3D" id="1.10.486.10">
    <property type="entry name" value="PCRA, domain 4"/>
    <property type="match status" value="1"/>
</dbReference>
<evidence type="ECO:0000256" key="3">
    <source>
        <dbReference type="ARBA" id="ARBA00022801"/>
    </source>
</evidence>
<organism evidence="13 14">
    <name type="scientific">Acetobacter orientalis</name>
    <dbReference type="NCBI Taxonomy" id="146474"/>
    <lineage>
        <taxon>Bacteria</taxon>
        <taxon>Pseudomonadati</taxon>
        <taxon>Pseudomonadota</taxon>
        <taxon>Alphaproteobacteria</taxon>
        <taxon>Acetobacterales</taxon>
        <taxon>Acetobacteraceae</taxon>
        <taxon>Acetobacter</taxon>
    </lineage>
</organism>
<dbReference type="SUPFAM" id="SSF52540">
    <property type="entry name" value="P-loop containing nucleoside triphosphate hydrolases"/>
    <property type="match status" value="1"/>
</dbReference>
<dbReference type="EC" id="5.6.2.4" evidence="8"/>
<dbReference type="GO" id="GO:0043138">
    <property type="term" value="F:3'-5' DNA helicase activity"/>
    <property type="evidence" value="ECO:0007669"/>
    <property type="project" value="UniProtKB-EC"/>
</dbReference>
<dbReference type="PANTHER" id="PTHR11070:SF65">
    <property type="entry name" value="DNA 3'-5' HELICASE"/>
    <property type="match status" value="1"/>
</dbReference>
<proteinExistence type="inferred from homology"/>
<accession>A0A2Z5ZMV6</accession>
<evidence type="ECO:0000313" key="13">
    <source>
        <dbReference type="EMBL" id="BBC81729.1"/>
    </source>
</evidence>
<gene>
    <name evidence="13" type="ORF">AcetOrient_orf00056p</name>
</gene>
<comment type="catalytic activity">
    <reaction evidence="9">
        <text>ATP + H2O = ADP + phosphate + H(+)</text>
        <dbReference type="Rhea" id="RHEA:13065"/>
        <dbReference type="ChEBI" id="CHEBI:15377"/>
        <dbReference type="ChEBI" id="CHEBI:15378"/>
        <dbReference type="ChEBI" id="CHEBI:30616"/>
        <dbReference type="ChEBI" id="CHEBI:43474"/>
        <dbReference type="ChEBI" id="CHEBI:456216"/>
        <dbReference type="EC" id="5.6.2.4"/>
    </reaction>
</comment>
<feature type="domain" description="UvrD-like helicase C-terminal" evidence="12">
    <location>
        <begin position="313"/>
        <end position="498"/>
    </location>
</feature>
<dbReference type="PROSITE" id="PS51217">
    <property type="entry name" value="UVRD_HELICASE_CTER"/>
    <property type="match status" value="1"/>
</dbReference>
<dbReference type="EMBL" id="AP018516">
    <property type="protein sequence ID" value="BBC81729.1"/>
    <property type="molecule type" value="Genomic_DNA"/>
</dbReference>
<comment type="similarity">
    <text evidence="1">Belongs to the helicase family. UvrD subfamily.</text>
</comment>
<dbReference type="GO" id="GO:0003677">
    <property type="term" value="F:DNA binding"/>
    <property type="evidence" value="ECO:0007669"/>
    <property type="project" value="InterPro"/>
</dbReference>
<protein>
    <recommendedName>
        <fullName evidence="8">DNA 3'-5' helicase</fullName>
        <ecNumber evidence="8">5.6.2.4</ecNumber>
    </recommendedName>
</protein>
<keyword evidence="13" id="KW-0614">Plasmid</keyword>
<dbReference type="InterPro" id="IPR027417">
    <property type="entry name" value="P-loop_NTPase"/>
</dbReference>
<sequence>MTSNALAEDALMGLTAMQREAARQEGPVVVLAGAGTGKTKTLVAGVVDRIVRRHIPAHRILAVTFTNKAADEMRTRINAVLGLGAAPSWIGTFHGHGRRQLRADPEIAVLRPGFDICDAEDSRRIVKRLLQRAADDGAWEPGDADTFRARVRSVAQRIALMKDNLVLPDQAEAVLDSQIARFGADSDEDLMAWQLAAALYPAYQAALREVNCADFGDLLLWPTVTMLRDEHYRLDWARRFDAILADEFQDVNRLQYLWLKLLSRDHGEFFAVGDDDQSIYSWRGASVGFIRDFQREFPSGRMIPLEQNFRSTGHILAAANSVVAQDRNRLGKTLFTEQGEGAPIEIVAFSGGQQEAQGLAREIGRRQLAGVALEDMAILYRYNFLSRMLEEELLRAHIPYELVNDTAFWQRAVVKDVLALLRLADSPDALQGDEAFRRVINQPARGVGAKTLARIEQLARDEALSLFVASEKIFADSQSKTAERVRAFLRIIREEGGV</sequence>
<evidence type="ECO:0000256" key="2">
    <source>
        <dbReference type="ARBA" id="ARBA00022741"/>
    </source>
</evidence>
<feature type="domain" description="UvrD-like helicase ATP-binding" evidence="11">
    <location>
        <begin position="11"/>
        <end position="312"/>
    </location>
</feature>
<evidence type="ECO:0000256" key="1">
    <source>
        <dbReference type="ARBA" id="ARBA00009922"/>
    </source>
</evidence>
<dbReference type="Pfam" id="PF00580">
    <property type="entry name" value="UvrD-helicase"/>
    <property type="match status" value="1"/>
</dbReference>
<dbReference type="GO" id="GO:0005524">
    <property type="term" value="F:ATP binding"/>
    <property type="evidence" value="ECO:0007669"/>
    <property type="project" value="UniProtKB-UniRule"/>
</dbReference>
<comment type="catalytic activity">
    <reaction evidence="7">
        <text>Couples ATP hydrolysis with the unwinding of duplex DNA by translocating in the 3'-5' direction.</text>
        <dbReference type="EC" id="5.6.2.4"/>
    </reaction>
</comment>